<dbReference type="Proteomes" id="UP001151760">
    <property type="component" value="Unassembled WGS sequence"/>
</dbReference>
<name>A0ABQ5GBM4_9ASTR</name>
<evidence type="ECO:0000313" key="3">
    <source>
        <dbReference type="Proteomes" id="UP001151760"/>
    </source>
</evidence>
<gene>
    <name evidence="2" type="ORF">Tco_1031882</name>
</gene>
<comment type="caution">
    <text evidence="2">The sequence shown here is derived from an EMBL/GenBank/DDBJ whole genome shotgun (WGS) entry which is preliminary data.</text>
</comment>
<organism evidence="2 3">
    <name type="scientific">Tanacetum coccineum</name>
    <dbReference type="NCBI Taxonomy" id="301880"/>
    <lineage>
        <taxon>Eukaryota</taxon>
        <taxon>Viridiplantae</taxon>
        <taxon>Streptophyta</taxon>
        <taxon>Embryophyta</taxon>
        <taxon>Tracheophyta</taxon>
        <taxon>Spermatophyta</taxon>
        <taxon>Magnoliopsida</taxon>
        <taxon>eudicotyledons</taxon>
        <taxon>Gunneridae</taxon>
        <taxon>Pentapetalae</taxon>
        <taxon>asterids</taxon>
        <taxon>campanulids</taxon>
        <taxon>Asterales</taxon>
        <taxon>Asteraceae</taxon>
        <taxon>Asteroideae</taxon>
        <taxon>Anthemideae</taxon>
        <taxon>Anthemidinae</taxon>
        <taxon>Tanacetum</taxon>
    </lineage>
</organism>
<proteinExistence type="predicted"/>
<evidence type="ECO:0000313" key="2">
    <source>
        <dbReference type="EMBL" id="GJT72596.1"/>
    </source>
</evidence>
<reference evidence="2" key="1">
    <citation type="journal article" date="2022" name="Int. J. Mol. Sci.">
        <title>Draft Genome of Tanacetum Coccineum: Genomic Comparison of Closely Related Tanacetum-Family Plants.</title>
        <authorList>
            <person name="Yamashiro T."/>
            <person name="Shiraishi A."/>
            <person name="Nakayama K."/>
            <person name="Satake H."/>
        </authorList>
    </citation>
    <scope>NUCLEOTIDE SEQUENCE</scope>
</reference>
<sequence length="448" mass="52171">MLGYLSALRGMTQRTVQYTWTLSATYLHCFYQSRPHHNSWDTSITRVVPRVPTGLTGHSFISRYSSSSCSTRLGCPTRDRGTARAPWESEAARDEFYSQCFRLRSLERVLEETRINMGTLWRLMLALEAWAGYTDTQIGALWQSIYQDQREIYDLRRQHVTYQREMQELMDRMDWLSNHKAKIICHEKVVRIPLPDIKVLRVLRERPKEKARLLMSVKASDKKQEEIVMVKEFPEVFLDDLSGLPPLWEIEFQIELNHWHPSSIKDKILTAQKEAVDESLRLQKCLDKVKVEHKRPSGLLLINEIIRYGNEEGIAMGFFVRCAPFMALYGRKYRSPIMWAEVGESQLIGHVLGQETTEKISQIKDRHKAARDLGPVAYQLDFPEELNGVHDTFHVSNLKKYLADPTLQVPLDEIQVDAKLNFVEEPVEILEIEFKELKRSRIAIVKVL</sequence>
<dbReference type="EMBL" id="BQNB010018272">
    <property type="protein sequence ID" value="GJT72596.1"/>
    <property type="molecule type" value="Genomic_DNA"/>
</dbReference>
<dbReference type="PANTHER" id="PTHR46148:SF59">
    <property type="entry name" value="NUCLEOTIDYLTRANSFERASE, RIBONUCLEASE H"/>
    <property type="match status" value="1"/>
</dbReference>
<evidence type="ECO:0000259" key="1">
    <source>
        <dbReference type="Pfam" id="PF24626"/>
    </source>
</evidence>
<accession>A0ABQ5GBM4</accession>
<dbReference type="InterPro" id="IPR056924">
    <property type="entry name" value="SH3_Tf2-1"/>
</dbReference>
<keyword evidence="3" id="KW-1185">Reference proteome</keyword>
<feature type="domain" description="Tf2-1-like SH3-like" evidence="1">
    <location>
        <begin position="372"/>
        <end position="401"/>
    </location>
</feature>
<dbReference type="Pfam" id="PF24626">
    <property type="entry name" value="SH3_Tf2-1"/>
    <property type="match status" value="1"/>
</dbReference>
<protein>
    <recommendedName>
        <fullName evidence="1">Tf2-1-like SH3-like domain-containing protein</fullName>
    </recommendedName>
</protein>
<dbReference type="PANTHER" id="PTHR46148">
    <property type="entry name" value="CHROMO DOMAIN-CONTAINING PROTEIN"/>
    <property type="match status" value="1"/>
</dbReference>
<reference evidence="2" key="2">
    <citation type="submission" date="2022-01" db="EMBL/GenBank/DDBJ databases">
        <authorList>
            <person name="Yamashiro T."/>
            <person name="Shiraishi A."/>
            <person name="Satake H."/>
            <person name="Nakayama K."/>
        </authorList>
    </citation>
    <scope>NUCLEOTIDE SEQUENCE</scope>
</reference>